<protein>
    <submittedName>
        <fullName evidence="4">OmpA/MotB domain protein</fullName>
    </submittedName>
</protein>
<dbReference type="OrthoDB" id="9790048at2"/>
<dbReference type="PANTHER" id="PTHR30570:SF1">
    <property type="entry name" value="PHOSPHATE-BINDING PROTEIN PSTS"/>
    <property type="match status" value="1"/>
</dbReference>
<dbReference type="CDD" id="cd07185">
    <property type="entry name" value="OmpA_C-like"/>
    <property type="match status" value="1"/>
</dbReference>
<dbReference type="CDD" id="cd13653">
    <property type="entry name" value="PBP2_phosphate_like_1"/>
    <property type="match status" value="1"/>
</dbReference>
<dbReference type="HOGENOM" id="CLU_026228_8_0_6"/>
<evidence type="ECO:0000313" key="4">
    <source>
        <dbReference type="EMBL" id="CCK75806.1"/>
    </source>
</evidence>
<dbReference type="STRING" id="698738.OLEAN_C16300"/>
<keyword evidence="5" id="KW-1185">Reference proteome</keyword>
<gene>
    <name evidence="4" type="ORF">OLEAN_C16300</name>
</gene>
<dbReference type="PATRIC" id="fig|698738.3.peg.1687"/>
<reference evidence="4 5" key="1">
    <citation type="journal article" date="2013" name="Nat. Commun.">
        <title>Genome sequence and functional genomic analysis of the oil-degrading bacterium Oleispira antarctica.</title>
        <authorList>
            <person name="Kube M."/>
            <person name="Chernikova T.N."/>
            <person name="Al-Ramahi Y."/>
            <person name="Beloqui A."/>
            <person name="Lopez-Cortez N."/>
            <person name="Guazzaroni M.E."/>
            <person name="Heipieper H.J."/>
            <person name="Klages S."/>
            <person name="Kotsyurbenko O.R."/>
            <person name="Langer I."/>
            <person name="Nechitaylo T.Y."/>
            <person name="Lunsdorf H."/>
            <person name="Fernandez M."/>
            <person name="Juarez S."/>
            <person name="Ciordia S."/>
            <person name="Singer A."/>
            <person name="Kagan O."/>
            <person name="Egorova O."/>
            <person name="Petit P.A."/>
            <person name="Stogios P."/>
            <person name="Kim Y."/>
            <person name="Tchigvintsev A."/>
            <person name="Flick R."/>
            <person name="Denaro R."/>
            <person name="Genovese M."/>
            <person name="Albar J.P."/>
            <person name="Reva O.N."/>
            <person name="Martinez-Gomariz M."/>
            <person name="Tran H."/>
            <person name="Ferrer M."/>
            <person name="Savchenko A."/>
            <person name="Yakunin A.F."/>
            <person name="Yakimov M.M."/>
            <person name="Golyshina O.V."/>
            <person name="Reinhardt R."/>
            <person name="Golyshin P.N."/>
        </authorList>
    </citation>
    <scope>NUCLEOTIDE SEQUENCE [LARGE SCALE GENOMIC DNA]</scope>
</reference>
<dbReference type="Gene3D" id="3.40.190.10">
    <property type="entry name" value="Periplasmic binding protein-like II"/>
    <property type="match status" value="2"/>
</dbReference>
<dbReference type="EMBL" id="FO203512">
    <property type="protein sequence ID" value="CCK75806.1"/>
    <property type="molecule type" value="Genomic_DNA"/>
</dbReference>
<dbReference type="Pfam" id="PF00691">
    <property type="entry name" value="OmpA"/>
    <property type="match status" value="1"/>
</dbReference>
<dbReference type="InterPro" id="IPR006665">
    <property type="entry name" value="OmpA-like"/>
</dbReference>
<evidence type="ECO:0000259" key="3">
    <source>
        <dbReference type="PROSITE" id="PS51123"/>
    </source>
</evidence>
<dbReference type="KEGG" id="oai:OLEAN_C16300"/>
<accession>R4YLT6</accession>
<dbReference type="InterPro" id="IPR024370">
    <property type="entry name" value="PBP_domain"/>
</dbReference>
<dbReference type="GO" id="GO:0016020">
    <property type="term" value="C:membrane"/>
    <property type="evidence" value="ECO:0007669"/>
    <property type="project" value="UniProtKB-UniRule"/>
</dbReference>
<dbReference type="Proteomes" id="UP000032749">
    <property type="component" value="Chromosome"/>
</dbReference>
<keyword evidence="2" id="KW-0472">Membrane</keyword>
<name>R4YLT6_OLEAN</name>
<sequence length="450" mass="49909">MCNLAFPFHFRFIFRFISALLFYSISQPSLSAEPLFTIHGSNTIGARLAPELVKAFLVSKGAIDVEITRRGINESRIEAKMGDLQDMVSVDIAAHGSGTGFKGLKTGAADIAAASRPAKLKEVNALADFANLTDKRSEHIIGIDGLAIIIHSQNPIQQLSVKQLGQVFSGEIYDWSQLGGRRGEINLYSRDDQSGTWDSFKRMVLGKEYSLKAGSKRFESNDDLSDEVSRDINGIGFVGLPSVRQAKLISISDGFGKALTPNTLSIATEDYALSRRLYFYIDDEPVNPHVKEFIAFVEGISGQSTVAENGFIAQYVEAVEPLAYQGLPIDFKEMTPSGKRLTVNFRFKEGSAQLDNRALRDVERLTQFMAKHSDKKLILIGFGDQKKSPQRAQLLSKLRAMAVRRELVRQGVYPKHSYGYGGQLPVASNERDAGRYKNRRVEVWLAQDSD</sequence>
<dbReference type="SUPFAM" id="SSF103088">
    <property type="entry name" value="OmpA-like"/>
    <property type="match status" value="1"/>
</dbReference>
<dbReference type="Pfam" id="PF12849">
    <property type="entry name" value="PBP_like_2"/>
    <property type="match status" value="1"/>
</dbReference>
<dbReference type="PROSITE" id="PS51123">
    <property type="entry name" value="OMPA_2"/>
    <property type="match status" value="1"/>
</dbReference>
<evidence type="ECO:0000256" key="2">
    <source>
        <dbReference type="PROSITE-ProRule" id="PRU00473"/>
    </source>
</evidence>
<evidence type="ECO:0000256" key="1">
    <source>
        <dbReference type="ARBA" id="ARBA00022729"/>
    </source>
</evidence>
<dbReference type="InterPro" id="IPR050811">
    <property type="entry name" value="Phosphate_ABC_transporter"/>
</dbReference>
<dbReference type="PANTHER" id="PTHR30570">
    <property type="entry name" value="PERIPLASMIC PHOSPHATE BINDING COMPONENT OF PHOSPHATE ABC TRANSPORTER"/>
    <property type="match status" value="1"/>
</dbReference>
<dbReference type="SUPFAM" id="SSF53850">
    <property type="entry name" value="Periplasmic binding protein-like II"/>
    <property type="match status" value="1"/>
</dbReference>
<keyword evidence="1" id="KW-0732">Signal</keyword>
<dbReference type="AlphaFoldDB" id="R4YLT6"/>
<proteinExistence type="predicted"/>
<evidence type="ECO:0000313" key="5">
    <source>
        <dbReference type="Proteomes" id="UP000032749"/>
    </source>
</evidence>
<organism evidence="4 5">
    <name type="scientific">Oleispira antarctica RB-8</name>
    <dbReference type="NCBI Taxonomy" id="698738"/>
    <lineage>
        <taxon>Bacteria</taxon>
        <taxon>Pseudomonadati</taxon>
        <taxon>Pseudomonadota</taxon>
        <taxon>Gammaproteobacteria</taxon>
        <taxon>Oceanospirillales</taxon>
        <taxon>Oceanospirillaceae</taxon>
        <taxon>Oleispira</taxon>
    </lineage>
</organism>
<dbReference type="InterPro" id="IPR036737">
    <property type="entry name" value="OmpA-like_sf"/>
</dbReference>
<dbReference type="Gene3D" id="3.30.1330.60">
    <property type="entry name" value="OmpA-like domain"/>
    <property type="match status" value="1"/>
</dbReference>
<feature type="domain" description="OmpA-like" evidence="3">
    <location>
        <begin position="334"/>
        <end position="449"/>
    </location>
</feature>